<reference evidence="3" key="1">
    <citation type="submission" date="2016-10" db="EMBL/GenBank/DDBJ databases">
        <authorList>
            <person name="Varghese N."/>
            <person name="Submissions S."/>
        </authorList>
    </citation>
    <scope>NUCLEOTIDE SEQUENCE [LARGE SCALE GENOMIC DNA]</scope>
    <source>
        <strain evidence="3">DSM 27982</strain>
    </source>
</reference>
<dbReference type="PANTHER" id="PTHR43252">
    <property type="entry name" value="TRANSCRIPTIONAL REGULATOR YQJI"/>
    <property type="match status" value="1"/>
</dbReference>
<dbReference type="RefSeq" id="WP_092537804.1">
    <property type="nucleotide sequence ID" value="NZ_FNIM01000019.1"/>
</dbReference>
<accession>A0A1H0EVI5</accession>
<dbReference type="InterPro" id="IPR005149">
    <property type="entry name" value="Tscrpt_reg_PadR_N"/>
</dbReference>
<dbReference type="PANTHER" id="PTHR43252:SF6">
    <property type="entry name" value="NEGATIVE TRANSCRIPTION REGULATOR PADR"/>
    <property type="match status" value="1"/>
</dbReference>
<gene>
    <name evidence="2" type="ORF">SAMN05216355_11934</name>
</gene>
<evidence type="ECO:0000313" key="3">
    <source>
        <dbReference type="Proteomes" id="UP000198541"/>
    </source>
</evidence>
<keyword evidence="3" id="KW-1185">Reference proteome</keyword>
<dbReference type="SUPFAM" id="SSF46785">
    <property type="entry name" value="Winged helix' DNA-binding domain"/>
    <property type="match status" value="1"/>
</dbReference>
<organism evidence="2 3">
    <name type="scientific">Actinomyces ruminicola</name>
    <dbReference type="NCBI Taxonomy" id="332524"/>
    <lineage>
        <taxon>Bacteria</taxon>
        <taxon>Bacillati</taxon>
        <taxon>Actinomycetota</taxon>
        <taxon>Actinomycetes</taxon>
        <taxon>Actinomycetales</taxon>
        <taxon>Actinomycetaceae</taxon>
        <taxon>Actinomyces</taxon>
    </lineage>
</organism>
<dbReference type="GO" id="GO:0003677">
    <property type="term" value="F:DNA binding"/>
    <property type="evidence" value="ECO:0007669"/>
    <property type="project" value="UniProtKB-KW"/>
</dbReference>
<dbReference type="InterPro" id="IPR036388">
    <property type="entry name" value="WH-like_DNA-bd_sf"/>
</dbReference>
<dbReference type="Pfam" id="PF03551">
    <property type="entry name" value="PadR"/>
    <property type="match status" value="1"/>
</dbReference>
<sequence>MDTRLTLLGLLGTGPGYGYDLKTHWDRWFADTKPLAFGQVYATLARLLRDGLIVQTGAEAGSGPDRKRYEITARGRSAVEEWIRSPEVPSDSIQADLFAKTIIALLLDDDAERLLDLQRAAHTSRMREITRRKEGADLHTVLIADHALYHLEADLRWIDLTAARLNELRREVRA</sequence>
<evidence type="ECO:0000313" key="2">
    <source>
        <dbReference type="EMBL" id="SDN86401.1"/>
    </source>
</evidence>
<evidence type="ECO:0000259" key="1">
    <source>
        <dbReference type="Pfam" id="PF03551"/>
    </source>
</evidence>
<feature type="domain" description="Transcription regulator PadR N-terminal" evidence="1">
    <location>
        <begin position="7"/>
        <end position="80"/>
    </location>
</feature>
<protein>
    <submittedName>
        <fullName evidence="2">DNA-binding transcriptional regulator, PadR family</fullName>
    </submittedName>
</protein>
<dbReference type="Gene3D" id="1.10.10.10">
    <property type="entry name" value="Winged helix-like DNA-binding domain superfamily/Winged helix DNA-binding domain"/>
    <property type="match status" value="1"/>
</dbReference>
<name>A0A1H0EVI5_9ACTO</name>
<keyword evidence="2" id="KW-0238">DNA-binding</keyword>
<dbReference type="AlphaFoldDB" id="A0A1H0EVI5"/>
<dbReference type="Proteomes" id="UP000198541">
    <property type="component" value="Unassembled WGS sequence"/>
</dbReference>
<proteinExistence type="predicted"/>
<dbReference type="EMBL" id="FNIM01000019">
    <property type="protein sequence ID" value="SDN86401.1"/>
    <property type="molecule type" value="Genomic_DNA"/>
</dbReference>
<dbReference type="InterPro" id="IPR036390">
    <property type="entry name" value="WH_DNA-bd_sf"/>
</dbReference>